<name>A0ABR7M3X3_9BACT</name>
<dbReference type="InterPro" id="IPR000182">
    <property type="entry name" value="GNAT_dom"/>
</dbReference>
<reference evidence="2 3" key="1">
    <citation type="submission" date="2016-07" db="EMBL/GenBank/DDBJ databases">
        <title>Genome analysis of Flavihumibacter stibioxidans YS-17.</title>
        <authorList>
            <person name="Shi K."/>
            <person name="Han Y."/>
            <person name="Wang G."/>
        </authorList>
    </citation>
    <scope>NUCLEOTIDE SEQUENCE [LARGE SCALE GENOMIC DNA]</scope>
    <source>
        <strain evidence="2 3">YS-17</strain>
    </source>
</reference>
<dbReference type="InterPro" id="IPR016181">
    <property type="entry name" value="Acyl_CoA_acyltransferase"/>
</dbReference>
<dbReference type="EMBL" id="MBUA01000001">
    <property type="protein sequence ID" value="MBC6489717.1"/>
    <property type="molecule type" value="Genomic_DNA"/>
</dbReference>
<dbReference type="InterPro" id="IPR051531">
    <property type="entry name" value="N-acetyltransferase"/>
</dbReference>
<evidence type="ECO:0000259" key="1">
    <source>
        <dbReference type="PROSITE" id="PS51186"/>
    </source>
</evidence>
<evidence type="ECO:0000313" key="2">
    <source>
        <dbReference type="EMBL" id="MBC6489717.1"/>
    </source>
</evidence>
<gene>
    <name evidence="2" type="ORF">BC349_01955</name>
</gene>
<evidence type="ECO:0000313" key="3">
    <source>
        <dbReference type="Proteomes" id="UP000765802"/>
    </source>
</evidence>
<protein>
    <recommendedName>
        <fullName evidence="1">N-acetyltransferase domain-containing protein</fullName>
    </recommendedName>
</protein>
<dbReference type="Gene3D" id="3.40.630.30">
    <property type="match status" value="1"/>
</dbReference>
<dbReference type="Proteomes" id="UP000765802">
    <property type="component" value="Unassembled WGS sequence"/>
</dbReference>
<sequence length="169" mass="19318">MTVLKTERLSLSELTGEEAGFVFRLMNSKGWLQYIGDRGIRTIEDARQYILNNTMKSYTEHGYGMYLVRTEQDQVPIGMCGLVRRNFLEYTDIGFAFLPEYNGKGYAFESASAVLQYARESLGMKKIIAIVNHDNQPSIRLIEKLGMQFEKTVPFPGEDTQIFQFSTAD</sequence>
<dbReference type="Pfam" id="PF13302">
    <property type="entry name" value="Acetyltransf_3"/>
    <property type="match status" value="1"/>
</dbReference>
<keyword evidence="3" id="KW-1185">Reference proteome</keyword>
<accession>A0ABR7M3X3</accession>
<dbReference type="SUPFAM" id="SSF55729">
    <property type="entry name" value="Acyl-CoA N-acyltransferases (Nat)"/>
    <property type="match status" value="1"/>
</dbReference>
<organism evidence="2 3">
    <name type="scientific">Flavihumibacter stibioxidans</name>
    <dbReference type="NCBI Taxonomy" id="1834163"/>
    <lineage>
        <taxon>Bacteria</taxon>
        <taxon>Pseudomonadati</taxon>
        <taxon>Bacteroidota</taxon>
        <taxon>Chitinophagia</taxon>
        <taxon>Chitinophagales</taxon>
        <taxon>Chitinophagaceae</taxon>
        <taxon>Flavihumibacter</taxon>
    </lineage>
</organism>
<feature type="domain" description="N-acetyltransferase" evidence="1">
    <location>
        <begin position="9"/>
        <end position="168"/>
    </location>
</feature>
<dbReference type="PROSITE" id="PS51186">
    <property type="entry name" value="GNAT"/>
    <property type="match status" value="1"/>
</dbReference>
<comment type="caution">
    <text evidence="2">The sequence shown here is derived from an EMBL/GenBank/DDBJ whole genome shotgun (WGS) entry which is preliminary data.</text>
</comment>
<dbReference type="RefSeq" id="WP_187255068.1">
    <property type="nucleotide sequence ID" value="NZ_JBHULF010000006.1"/>
</dbReference>
<dbReference type="PANTHER" id="PTHR43792">
    <property type="entry name" value="GNAT FAMILY, PUTATIVE (AFU_ORTHOLOGUE AFUA_3G00765)-RELATED-RELATED"/>
    <property type="match status" value="1"/>
</dbReference>
<dbReference type="PANTHER" id="PTHR43792:SF1">
    <property type="entry name" value="N-ACETYLTRANSFERASE DOMAIN-CONTAINING PROTEIN"/>
    <property type="match status" value="1"/>
</dbReference>
<proteinExistence type="predicted"/>